<feature type="non-terminal residue" evidence="1">
    <location>
        <position position="61"/>
    </location>
</feature>
<name>A0A382ALW7_9ZZZZ</name>
<accession>A0A382ALW7</accession>
<dbReference type="EMBL" id="UINC01025930">
    <property type="protein sequence ID" value="SVB02448.1"/>
    <property type="molecule type" value="Genomic_DNA"/>
</dbReference>
<dbReference type="AlphaFoldDB" id="A0A382ALW7"/>
<proteinExistence type="predicted"/>
<protein>
    <submittedName>
        <fullName evidence="1">Uncharacterized protein</fullName>
    </submittedName>
</protein>
<feature type="non-terminal residue" evidence="1">
    <location>
        <position position="1"/>
    </location>
</feature>
<gene>
    <name evidence="1" type="ORF">METZ01_LOCUS155302</name>
</gene>
<sequence>GTCIWMSWPLRHCSLWPIPGTWVLISRASRDNCCITRVLSPISDSAQSAGRITISVLISPS</sequence>
<organism evidence="1">
    <name type="scientific">marine metagenome</name>
    <dbReference type="NCBI Taxonomy" id="408172"/>
    <lineage>
        <taxon>unclassified sequences</taxon>
        <taxon>metagenomes</taxon>
        <taxon>ecological metagenomes</taxon>
    </lineage>
</organism>
<evidence type="ECO:0000313" key="1">
    <source>
        <dbReference type="EMBL" id="SVB02448.1"/>
    </source>
</evidence>
<reference evidence="1" key="1">
    <citation type="submission" date="2018-05" db="EMBL/GenBank/DDBJ databases">
        <authorList>
            <person name="Lanie J.A."/>
            <person name="Ng W.-L."/>
            <person name="Kazmierczak K.M."/>
            <person name="Andrzejewski T.M."/>
            <person name="Davidsen T.M."/>
            <person name="Wayne K.J."/>
            <person name="Tettelin H."/>
            <person name="Glass J.I."/>
            <person name="Rusch D."/>
            <person name="Podicherti R."/>
            <person name="Tsui H.-C.T."/>
            <person name="Winkler M.E."/>
        </authorList>
    </citation>
    <scope>NUCLEOTIDE SEQUENCE</scope>
</reference>